<dbReference type="PANTHER" id="PTHR36195">
    <property type="entry name" value="DOMAIN PROTEIN, PUTATIVE (AFU_ORTHOLOGUE AFUA_5G01990)-RELATED-RELATED"/>
    <property type="match status" value="1"/>
</dbReference>
<dbReference type="InterPro" id="IPR006771">
    <property type="entry name" value="CetA-like"/>
</dbReference>
<evidence type="ECO:0000256" key="1">
    <source>
        <dbReference type="SAM" id="MobiDB-lite"/>
    </source>
</evidence>
<sequence>MAATVSAEYGSENGRTAAVENEKCDLSQAHARITNRCDYDVYLWSVLKSIGCPTDSAFKLKTGESYAENFVKPTESDAPDDTGVSIKISKTEECKGNDITQFEYFIKEEGDYAGNYFDVSYVDCGSMKCPAREDGYYLVAGNQTGKFKATAHNTKWPILSCSDATECDTMSYVLPDDVQTKMCDIESNVEFYLCGSEAPSDNDDSAPKPESSSEYSAPSYASSTNPAEYPTAVPTSASSSGSEEVAYSADIEVAAAAVTPTPQKQDEYGNEKLTKTKVVYVTAYEYVNEKRHAHDHARRHAAFHA</sequence>
<dbReference type="AlphaFoldDB" id="A0A364N1S7"/>
<dbReference type="OrthoDB" id="5144514at2759"/>
<proteinExistence type="predicted"/>
<comment type="caution">
    <text evidence="2">The sequence shown here is derived from an EMBL/GenBank/DDBJ whole genome shotgun (WGS) entry which is preliminary data.</text>
</comment>
<feature type="compositionally biased region" description="Low complexity" evidence="1">
    <location>
        <begin position="208"/>
        <end position="223"/>
    </location>
</feature>
<keyword evidence="3" id="KW-1185">Reference proteome</keyword>
<feature type="compositionally biased region" description="Polar residues" evidence="1">
    <location>
        <begin position="233"/>
        <end position="242"/>
    </location>
</feature>
<accession>A0A364N1S7</accession>
<dbReference type="SUPFAM" id="SSF49870">
    <property type="entry name" value="Osmotin, thaumatin-like protein"/>
    <property type="match status" value="1"/>
</dbReference>
<dbReference type="Pfam" id="PF04681">
    <property type="entry name" value="Bys1"/>
    <property type="match status" value="1"/>
</dbReference>
<name>A0A364N1S7_STELY</name>
<evidence type="ECO:0000313" key="3">
    <source>
        <dbReference type="Proteomes" id="UP000249619"/>
    </source>
</evidence>
<gene>
    <name evidence="2" type="ORF">DDE83_005521</name>
</gene>
<dbReference type="EMBL" id="QGDH01000075">
    <property type="protein sequence ID" value="RAR09449.1"/>
    <property type="molecule type" value="Genomic_DNA"/>
</dbReference>
<reference evidence="3" key="1">
    <citation type="submission" date="2018-05" db="EMBL/GenBank/DDBJ databases">
        <title>Draft genome sequence of Stemphylium lycopersici strain CIDEFI 213.</title>
        <authorList>
            <person name="Medina R."/>
            <person name="Franco M.E.E."/>
            <person name="Lucentini C.G."/>
            <person name="Saparrat M.C.N."/>
            <person name="Balatti P.A."/>
        </authorList>
    </citation>
    <scope>NUCLEOTIDE SEQUENCE [LARGE SCALE GENOMIC DNA]</scope>
    <source>
        <strain evidence="3">CIDEFI 213</strain>
    </source>
</reference>
<dbReference type="Proteomes" id="UP000249619">
    <property type="component" value="Unassembled WGS sequence"/>
</dbReference>
<dbReference type="STRING" id="183478.A0A364N1S7"/>
<dbReference type="InterPro" id="IPR037176">
    <property type="entry name" value="Osmotin/thaumatin-like_sf"/>
</dbReference>
<organism evidence="2 3">
    <name type="scientific">Stemphylium lycopersici</name>
    <name type="common">Tomato gray leaf spot disease fungus</name>
    <name type="synonym">Thyrospora lycopersici</name>
    <dbReference type="NCBI Taxonomy" id="183478"/>
    <lineage>
        <taxon>Eukaryota</taxon>
        <taxon>Fungi</taxon>
        <taxon>Dikarya</taxon>
        <taxon>Ascomycota</taxon>
        <taxon>Pezizomycotina</taxon>
        <taxon>Dothideomycetes</taxon>
        <taxon>Pleosporomycetidae</taxon>
        <taxon>Pleosporales</taxon>
        <taxon>Pleosporineae</taxon>
        <taxon>Pleosporaceae</taxon>
        <taxon>Stemphylium</taxon>
    </lineage>
</organism>
<protein>
    <submittedName>
        <fullName evidence="2">Uncharacterized protein</fullName>
    </submittedName>
</protein>
<feature type="region of interest" description="Disordered" evidence="1">
    <location>
        <begin position="196"/>
        <end position="243"/>
    </location>
</feature>
<dbReference type="PANTHER" id="PTHR36195:SF6">
    <property type="entry name" value="SECRETED THAUMATIN-LIKE PROTEIN CALA"/>
    <property type="match status" value="1"/>
</dbReference>
<evidence type="ECO:0000313" key="2">
    <source>
        <dbReference type="EMBL" id="RAR09449.1"/>
    </source>
</evidence>